<dbReference type="Gene3D" id="3.40.33.10">
    <property type="entry name" value="CAP"/>
    <property type="match status" value="1"/>
</dbReference>
<keyword evidence="2" id="KW-1185">Reference proteome</keyword>
<dbReference type="OMA" id="VAKGNTW"/>
<protein>
    <submittedName>
        <fullName evidence="1">Uncharacterized protein</fullName>
    </submittedName>
</protein>
<reference evidence="1" key="2">
    <citation type="submission" date="2022-06" db="UniProtKB">
        <authorList>
            <consortium name="EnsemblMetazoa"/>
        </authorList>
    </citation>
    <scope>IDENTIFICATION</scope>
    <source>
        <strain evidence="1">DF5081</strain>
    </source>
</reference>
<evidence type="ECO:0000313" key="2">
    <source>
        <dbReference type="Proteomes" id="UP000005237"/>
    </source>
</evidence>
<accession>A0A8R1E1A5</accession>
<proteinExistence type="predicted"/>
<name>A0A8R1E1A5_CAEJA</name>
<dbReference type="AlphaFoldDB" id="A0A8R1E1A5"/>
<dbReference type="InterPro" id="IPR035940">
    <property type="entry name" value="CAP_sf"/>
</dbReference>
<organism evidence="1 2">
    <name type="scientific">Caenorhabditis japonica</name>
    <dbReference type="NCBI Taxonomy" id="281687"/>
    <lineage>
        <taxon>Eukaryota</taxon>
        <taxon>Metazoa</taxon>
        <taxon>Ecdysozoa</taxon>
        <taxon>Nematoda</taxon>
        <taxon>Chromadorea</taxon>
        <taxon>Rhabditida</taxon>
        <taxon>Rhabditina</taxon>
        <taxon>Rhabditomorpha</taxon>
        <taxon>Rhabditoidea</taxon>
        <taxon>Rhabditidae</taxon>
        <taxon>Peloderinae</taxon>
        <taxon>Caenorhabditis</taxon>
    </lineage>
</organism>
<reference evidence="2" key="1">
    <citation type="submission" date="2010-08" db="EMBL/GenBank/DDBJ databases">
        <authorList>
            <consortium name="Caenorhabditis japonica Sequencing Consortium"/>
            <person name="Wilson R.K."/>
        </authorList>
    </citation>
    <scope>NUCLEOTIDE SEQUENCE [LARGE SCALE GENOMIC DNA]</scope>
    <source>
        <strain evidence="2">DF5081</strain>
    </source>
</reference>
<dbReference type="Proteomes" id="UP000005237">
    <property type="component" value="Unassembled WGS sequence"/>
</dbReference>
<dbReference type="EnsemblMetazoa" id="CJA16008.1">
    <property type="protein sequence ID" value="CJA16008.1"/>
    <property type="gene ID" value="WBGene00135212"/>
</dbReference>
<evidence type="ECO:0000313" key="1">
    <source>
        <dbReference type="EnsemblMetazoa" id="CJA16008.1"/>
    </source>
</evidence>
<sequence length="135" mass="14518">MREKRDAEITTTTTTTSCADGMTADTRNIFSETIASGKTWNCSLESKSRAVIQECLLDNGGATNGTLKLSFPDTDNSNPEAILSQYKNALALASSNINSIVNVKEAIGCSYAKCDQRVDILCLYSTQTTTLPPLP</sequence>